<dbReference type="KEGG" id="ptes:JQU52_07980"/>
<dbReference type="PANTHER" id="PTHR30574:SF1">
    <property type="entry name" value="SULPHUR TRANSPORT DOMAIN-CONTAINING PROTEIN"/>
    <property type="match status" value="1"/>
</dbReference>
<dbReference type="PANTHER" id="PTHR30574">
    <property type="entry name" value="INNER MEMBRANE PROTEIN YEDE"/>
    <property type="match status" value="1"/>
</dbReference>
<feature type="transmembrane region" description="Helical" evidence="9">
    <location>
        <begin position="117"/>
        <end position="138"/>
    </location>
</feature>
<comment type="similarity">
    <text evidence="8">Belongs to the TsuA/YedE (TC 9.B.102) family.</text>
</comment>
<keyword evidence="7 9" id="KW-0472">Membrane</keyword>
<feature type="transmembrane region" description="Helical" evidence="9">
    <location>
        <begin position="80"/>
        <end position="97"/>
    </location>
</feature>
<keyword evidence="5 9" id="KW-0812">Transmembrane</keyword>
<keyword evidence="3" id="KW-1003">Cell membrane</keyword>
<evidence type="ECO:0000256" key="4">
    <source>
        <dbReference type="ARBA" id="ARBA00022519"/>
    </source>
</evidence>
<dbReference type="Proteomes" id="UP000653156">
    <property type="component" value="Chromosome"/>
</dbReference>
<protein>
    <submittedName>
        <fullName evidence="10">YeeE/YedE family protein</fullName>
    </submittedName>
</protein>
<gene>
    <name evidence="10" type="ORF">JQU52_07980</name>
</gene>
<evidence type="ECO:0000256" key="9">
    <source>
        <dbReference type="SAM" id="Phobius"/>
    </source>
</evidence>
<comment type="subcellular location">
    <subcellularLocation>
        <location evidence="1">Cell inner membrane</location>
        <topology evidence="1">Multi-pass membrane protein</topology>
    </subcellularLocation>
</comment>
<evidence type="ECO:0000256" key="2">
    <source>
        <dbReference type="ARBA" id="ARBA00022448"/>
    </source>
</evidence>
<reference evidence="10" key="1">
    <citation type="submission" date="2021-02" db="EMBL/GenBank/DDBJ databases">
        <title>Neisseriaceae sp. 26B isolated from the cloaca of a Common Toad-headed Turtle (Mesoclemmys nasuta).</title>
        <authorList>
            <person name="Spergser J."/>
            <person name="Busse H.-J."/>
        </authorList>
    </citation>
    <scope>NUCLEOTIDE SEQUENCE</scope>
    <source>
        <strain evidence="10">26B</strain>
    </source>
</reference>
<feature type="transmembrane region" description="Helical" evidence="9">
    <location>
        <begin position="48"/>
        <end position="68"/>
    </location>
</feature>
<dbReference type="EMBL" id="CP069798">
    <property type="protein sequence ID" value="QRQ80706.1"/>
    <property type="molecule type" value="Genomic_DNA"/>
</dbReference>
<dbReference type="AlphaFoldDB" id="A0A892ZG38"/>
<evidence type="ECO:0000256" key="3">
    <source>
        <dbReference type="ARBA" id="ARBA00022475"/>
    </source>
</evidence>
<evidence type="ECO:0000313" key="10">
    <source>
        <dbReference type="EMBL" id="QRQ80706.1"/>
    </source>
</evidence>
<keyword evidence="4" id="KW-0997">Cell inner membrane</keyword>
<organism evidence="10 11">
    <name type="scientific">Paralysiella testudinis</name>
    <dbReference type="NCBI Taxonomy" id="2809020"/>
    <lineage>
        <taxon>Bacteria</taxon>
        <taxon>Pseudomonadati</taxon>
        <taxon>Pseudomonadota</taxon>
        <taxon>Betaproteobacteria</taxon>
        <taxon>Neisseriales</taxon>
        <taxon>Neisseriaceae</taxon>
        <taxon>Paralysiella</taxon>
    </lineage>
</organism>
<keyword evidence="2" id="KW-0813">Transport</keyword>
<keyword evidence="6 9" id="KW-1133">Transmembrane helix</keyword>
<name>A0A892ZG38_9NEIS</name>
<evidence type="ECO:0000313" key="11">
    <source>
        <dbReference type="Proteomes" id="UP000653156"/>
    </source>
</evidence>
<sequence length="141" mass="15039">MMQLDWWLGLAGGLLIGTAASLLWLLYGRILGVSGVVAGLWQQTGGELAWRVWFVAGVLLSGLIYRLSFGLPEISLPYPWWWLALAGFLVGVGTRMGSGCTSGHGVCGLGRLSVRSVWAVLVFIGSGVLTVALLRHVLGVM</sequence>
<accession>A0A892ZG38</accession>
<evidence type="ECO:0000256" key="5">
    <source>
        <dbReference type="ARBA" id="ARBA00022692"/>
    </source>
</evidence>
<dbReference type="GO" id="GO:0005886">
    <property type="term" value="C:plasma membrane"/>
    <property type="evidence" value="ECO:0007669"/>
    <property type="project" value="UniProtKB-SubCell"/>
</dbReference>
<feature type="transmembrane region" description="Helical" evidence="9">
    <location>
        <begin position="6"/>
        <end position="27"/>
    </location>
</feature>
<dbReference type="InterPro" id="IPR007272">
    <property type="entry name" value="Sulf_transp_TsuA/YedE"/>
</dbReference>
<proteinExistence type="inferred from homology"/>
<evidence type="ECO:0000256" key="1">
    <source>
        <dbReference type="ARBA" id="ARBA00004429"/>
    </source>
</evidence>
<evidence type="ECO:0000256" key="8">
    <source>
        <dbReference type="ARBA" id="ARBA00035655"/>
    </source>
</evidence>
<evidence type="ECO:0000256" key="6">
    <source>
        <dbReference type="ARBA" id="ARBA00022989"/>
    </source>
</evidence>
<evidence type="ECO:0000256" key="7">
    <source>
        <dbReference type="ARBA" id="ARBA00023136"/>
    </source>
</evidence>
<keyword evidence="11" id="KW-1185">Reference proteome</keyword>
<dbReference type="RefSeq" id="WP_230337990.1">
    <property type="nucleotide sequence ID" value="NZ_CP069798.1"/>
</dbReference>